<comment type="similarity">
    <text evidence="2">Belongs to the UPF0324 family.</text>
</comment>
<feature type="transmembrane region" description="Helical" evidence="8">
    <location>
        <begin position="347"/>
        <end position="366"/>
    </location>
</feature>
<evidence type="ECO:0000256" key="7">
    <source>
        <dbReference type="SAM" id="MobiDB-lite"/>
    </source>
</evidence>
<organism evidence="9 10">
    <name type="scientific">Paraburkholderia sejongensis</name>
    <dbReference type="NCBI Taxonomy" id="2886946"/>
    <lineage>
        <taxon>Bacteria</taxon>
        <taxon>Pseudomonadati</taxon>
        <taxon>Pseudomonadota</taxon>
        <taxon>Betaproteobacteria</taxon>
        <taxon>Burkholderiales</taxon>
        <taxon>Burkholderiaceae</taxon>
        <taxon>Paraburkholderia</taxon>
    </lineage>
</organism>
<evidence type="ECO:0000256" key="2">
    <source>
        <dbReference type="ARBA" id="ARBA00007977"/>
    </source>
</evidence>
<feature type="transmembrane region" description="Helical" evidence="8">
    <location>
        <begin position="387"/>
        <end position="406"/>
    </location>
</feature>
<evidence type="ECO:0000256" key="8">
    <source>
        <dbReference type="SAM" id="Phobius"/>
    </source>
</evidence>
<evidence type="ECO:0000256" key="6">
    <source>
        <dbReference type="ARBA" id="ARBA00023136"/>
    </source>
</evidence>
<comment type="caution">
    <text evidence="9">The sequence shown here is derived from an EMBL/GenBank/DDBJ whole genome shotgun (WGS) entry which is preliminary data.</text>
</comment>
<dbReference type="Pfam" id="PF03601">
    <property type="entry name" value="Cons_hypoth698"/>
    <property type="match status" value="1"/>
</dbReference>
<dbReference type="PANTHER" id="PTHR30106:SF1">
    <property type="entry name" value="UPF0324 MEMBRANE PROTEIN FN0533"/>
    <property type="match status" value="1"/>
</dbReference>
<feature type="transmembrane region" description="Helical" evidence="8">
    <location>
        <begin position="262"/>
        <end position="283"/>
    </location>
</feature>
<proteinExistence type="inferred from homology"/>
<feature type="transmembrane region" description="Helical" evidence="8">
    <location>
        <begin position="45"/>
        <end position="71"/>
    </location>
</feature>
<protein>
    <submittedName>
        <fullName evidence="9">Sulfate exporter family transporter</fullName>
    </submittedName>
</protein>
<keyword evidence="10" id="KW-1185">Reference proteome</keyword>
<feature type="transmembrane region" description="Helical" evidence="8">
    <location>
        <begin position="232"/>
        <end position="255"/>
    </location>
</feature>
<dbReference type="EMBL" id="JAJITD010000005">
    <property type="protein sequence ID" value="MCC8393270.1"/>
    <property type="molecule type" value="Genomic_DNA"/>
</dbReference>
<dbReference type="Proteomes" id="UP001431019">
    <property type="component" value="Unassembled WGS sequence"/>
</dbReference>
<evidence type="ECO:0000256" key="3">
    <source>
        <dbReference type="ARBA" id="ARBA00022475"/>
    </source>
</evidence>
<keyword evidence="4 8" id="KW-0812">Transmembrane</keyword>
<sequence>MSDTRHGVPAGAAPARRQGTQSVQGNGGAAAQSARGNGFSLTEDWLAAGVGLLLIVIAWALFASGGSIKWLAVAPAKWSSIGAAVQDIGRHLPNFVALFVVFALLFGTSVALLKQRVGAFLAGFAVVFVASALILTLGAWVNASRYNLEPPLVALALGLIVSNLFTLPAWLAAALRVEFYIKVGIVLLGATLPFTLLVWAGPVAVAQASIVSLVTFFVIFFAARGFGLDRRFAAVLGVGGAVCGVSAAIAIAGAVRAKREQASVAITLVVLWAIVMIFVLPFASRSLGLSTAIAGAWIGTSEFADAAGIAAAQAYGDFARHAGGAIAGAPDAALQSFTLMKVVGRDIWIGIWAFVLAIVATTRWEAQDSGVNARANAGEIWARFPKFVIGFVIASALVTWIASHYSLADYRKVVTPDFVAPITVLRTWAFTFCFLSIGLTTRFRSLAATGVKPFLAFTAGVVVNIAIGYVLSAHVFASYWNSLG</sequence>
<feature type="transmembrane region" description="Helical" evidence="8">
    <location>
        <begin position="418"/>
        <end position="441"/>
    </location>
</feature>
<dbReference type="RefSeq" id="WP_230509596.1">
    <property type="nucleotide sequence ID" value="NZ_JAJITD010000005.1"/>
</dbReference>
<evidence type="ECO:0000256" key="5">
    <source>
        <dbReference type="ARBA" id="ARBA00022989"/>
    </source>
</evidence>
<feature type="transmembrane region" description="Helical" evidence="8">
    <location>
        <begin position="119"/>
        <end position="140"/>
    </location>
</feature>
<feature type="region of interest" description="Disordered" evidence="7">
    <location>
        <begin position="1"/>
        <end position="29"/>
    </location>
</feature>
<evidence type="ECO:0000256" key="4">
    <source>
        <dbReference type="ARBA" id="ARBA00022692"/>
    </source>
</evidence>
<feature type="transmembrane region" description="Helical" evidence="8">
    <location>
        <begin position="179"/>
        <end position="201"/>
    </location>
</feature>
<gene>
    <name evidence="9" type="ORF">LJ656_11770</name>
</gene>
<feature type="transmembrane region" description="Helical" evidence="8">
    <location>
        <begin position="208"/>
        <end position="226"/>
    </location>
</feature>
<accession>A0ABS8JU44</accession>
<comment type="subcellular location">
    <subcellularLocation>
        <location evidence="1">Cell membrane</location>
        <topology evidence="1">Multi-pass membrane protein</topology>
    </subcellularLocation>
</comment>
<evidence type="ECO:0000256" key="1">
    <source>
        <dbReference type="ARBA" id="ARBA00004651"/>
    </source>
</evidence>
<dbReference type="PANTHER" id="PTHR30106">
    <property type="entry name" value="INNER MEMBRANE PROTEIN YEIH-RELATED"/>
    <property type="match status" value="1"/>
</dbReference>
<feature type="transmembrane region" description="Helical" evidence="8">
    <location>
        <begin position="453"/>
        <end position="477"/>
    </location>
</feature>
<dbReference type="InterPro" id="IPR018383">
    <property type="entry name" value="UPF0324_pro"/>
</dbReference>
<evidence type="ECO:0000313" key="9">
    <source>
        <dbReference type="EMBL" id="MCC8393270.1"/>
    </source>
</evidence>
<feature type="transmembrane region" description="Helical" evidence="8">
    <location>
        <begin position="152"/>
        <end position="173"/>
    </location>
</feature>
<reference evidence="9 10" key="1">
    <citation type="submission" date="2021-11" db="EMBL/GenBank/DDBJ databases">
        <authorList>
            <person name="Oh E.-T."/>
            <person name="Kim S.-B."/>
        </authorList>
    </citation>
    <scope>NUCLEOTIDE SEQUENCE [LARGE SCALE GENOMIC DNA]</scope>
    <source>
        <strain evidence="9 10">MMS20-SJTR3</strain>
    </source>
</reference>
<name>A0ABS8JU44_9BURK</name>
<feature type="transmembrane region" description="Helical" evidence="8">
    <location>
        <begin position="92"/>
        <end position="113"/>
    </location>
</feature>
<keyword evidence="3" id="KW-1003">Cell membrane</keyword>
<keyword evidence="5 8" id="KW-1133">Transmembrane helix</keyword>
<keyword evidence="6 8" id="KW-0472">Membrane</keyword>
<evidence type="ECO:0000313" key="10">
    <source>
        <dbReference type="Proteomes" id="UP001431019"/>
    </source>
</evidence>